<reference evidence="2 3" key="1">
    <citation type="submission" date="2023-04" db="EMBL/GenBank/DDBJ databases">
        <title>Genome of Basidiobolus ranarum AG-B5.</title>
        <authorList>
            <person name="Stajich J.E."/>
            <person name="Carter-House D."/>
            <person name="Gryganskyi A."/>
        </authorList>
    </citation>
    <scope>NUCLEOTIDE SEQUENCE [LARGE SCALE GENOMIC DNA]</scope>
    <source>
        <strain evidence="2 3">AG-B5</strain>
    </source>
</reference>
<dbReference type="PANTHER" id="PTHR43157:SF31">
    <property type="entry name" value="PHOSPHATIDYLINOSITOL-GLYCAN BIOSYNTHESIS CLASS F PROTEIN"/>
    <property type="match status" value="1"/>
</dbReference>
<evidence type="ECO:0008006" key="4">
    <source>
        <dbReference type="Google" id="ProtNLM"/>
    </source>
</evidence>
<evidence type="ECO:0000313" key="3">
    <source>
        <dbReference type="Proteomes" id="UP001479436"/>
    </source>
</evidence>
<sequence>MASRNEKNSLQAIDRIKAETGNQDVEFLSLDLADFKSVEKAANEFLAKNIPLHLLILNAGYMANPIVADTFTADGIEKHFAINVCGHFHFTRLLVDKVVESAPGRIVFLSSLAHLIILPGGIQYDRISTGLTIGTAYGQSKLGSLLLAKAFAKRLEGKGVYVNAVHPGTVNTDLFKDLTSLPYIGGLFSNLFYYTAETPANGALTTLYCATSPEIEENEFHGEYFVPYGIIATPSKIAQDPKEAEKLWDFVEQLVNEKLNA</sequence>
<organism evidence="2 3">
    <name type="scientific">Basidiobolus ranarum</name>
    <dbReference type="NCBI Taxonomy" id="34480"/>
    <lineage>
        <taxon>Eukaryota</taxon>
        <taxon>Fungi</taxon>
        <taxon>Fungi incertae sedis</taxon>
        <taxon>Zoopagomycota</taxon>
        <taxon>Entomophthoromycotina</taxon>
        <taxon>Basidiobolomycetes</taxon>
        <taxon>Basidiobolales</taxon>
        <taxon>Basidiobolaceae</taxon>
        <taxon>Basidiobolus</taxon>
    </lineage>
</organism>
<evidence type="ECO:0000313" key="2">
    <source>
        <dbReference type="EMBL" id="KAK9674654.1"/>
    </source>
</evidence>
<dbReference type="PANTHER" id="PTHR43157">
    <property type="entry name" value="PHOSPHATIDYLINOSITOL-GLYCAN BIOSYNTHESIS CLASS F PROTEIN-RELATED"/>
    <property type="match status" value="1"/>
</dbReference>
<proteinExistence type="predicted"/>
<keyword evidence="1" id="KW-0560">Oxidoreductase</keyword>
<comment type="caution">
    <text evidence="2">The sequence shown here is derived from an EMBL/GenBank/DDBJ whole genome shotgun (WGS) entry which is preliminary data.</text>
</comment>
<dbReference type="InterPro" id="IPR036291">
    <property type="entry name" value="NAD(P)-bd_dom_sf"/>
</dbReference>
<keyword evidence="3" id="KW-1185">Reference proteome</keyword>
<dbReference type="InterPro" id="IPR002347">
    <property type="entry name" value="SDR_fam"/>
</dbReference>
<dbReference type="EMBL" id="JASJQH010010162">
    <property type="protein sequence ID" value="KAK9674654.1"/>
    <property type="molecule type" value="Genomic_DNA"/>
</dbReference>
<dbReference type="Pfam" id="PF13561">
    <property type="entry name" value="adh_short_C2"/>
    <property type="match status" value="1"/>
</dbReference>
<gene>
    <name evidence="2" type="ORF">K7432_017046</name>
</gene>
<protein>
    <recommendedName>
        <fullName evidence="4">NAD(P)-binding protein</fullName>
    </recommendedName>
</protein>
<dbReference type="Gene3D" id="3.40.50.720">
    <property type="entry name" value="NAD(P)-binding Rossmann-like Domain"/>
    <property type="match status" value="1"/>
</dbReference>
<accession>A0ABR2VLL9</accession>
<evidence type="ECO:0000256" key="1">
    <source>
        <dbReference type="ARBA" id="ARBA00023002"/>
    </source>
</evidence>
<dbReference type="SUPFAM" id="SSF51735">
    <property type="entry name" value="NAD(P)-binding Rossmann-fold domains"/>
    <property type="match status" value="1"/>
</dbReference>
<dbReference type="PRINTS" id="PR00081">
    <property type="entry name" value="GDHRDH"/>
</dbReference>
<name>A0ABR2VLL9_9FUNG</name>
<dbReference type="Proteomes" id="UP001479436">
    <property type="component" value="Unassembled WGS sequence"/>
</dbReference>